<name>A0ABS8TT33_DATST</name>
<reference evidence="2 3" key="1">
    <citation type="journal article" date="2021" name="BMC Genomics">
        <title>Datura genome reveals duplications of psychoactive alkaloid biosynthetic genes and high mutation rate following tissue culture.</title>
        <authorList>
            <person name="Rajewski A."/>
            <person name="Carter-House D."/>
            <person name="Stajich J."/>
            <person name="Litt A."/>
        </authorList>
    </citation>
    <scope>NUCLEOTIDE SEQUENCE [LARGE SCALE GENOMIC DNA]</scope>
    <source>
        <strain evidence="2">AR-01</strain>
    </source>
</reference>
<feature type="region of interest" description="Disordered" evidence="1">
    <location>
        <begin position="1"/>
        <end position="50"/>
    </location>
</feature>
<dbReference type="EMBL" id="JACEIK010001993">
    <property type="protein sequence ID" value="MCD7473575.1"/>
    <property type="molecule type" value="Genomic_DNA"/>
</dbReference>
<keyword evidence="3" id="KW-1185">Reference proteome</keyword>
<sequence length="50" mass="5808">NETRLYESMDEQSKDNTLKSFFRNQSPNPTRQDHKDLMDPEQARIGGKGP</sequence>
<feature type="compositionally biased region" description="Basic and acidic residues" evidence="1">
    <location>
        <begin position="31"/>
        <end position="42"/>
    </location>
</feature>
<gene>
    <name evidence="2" type="ORF">HAX54_015516</name>
</gene>
<feature type="non-terminal residue" evidence="2">
    <location>
        <position position="1"/>
    </location>
</feature>
<feature type="compositionally biased region" description="Basic and acidic residues" evidence="1">
    <location>
        <begin position="1"/>
        <end position="17"/>
    </location>
</feature>
<proteinExistence type="predicted"/>
<accession>A0ABS8TT33</accession>
<organism evidence="2 3">
    <name type="scientific">Datura stramonium</name>
    <name type="common">Jimsonweed</name>
    <name type="synonym">Common thornapple</name>
    <dbReference type="NCBI Taxonomy" id="4076"/>
    <lineage>
        <taxon>Eukaryota</taxon>
        <taxon>Viridiplantae</taxon>
        <taxon>Streptophyta</taxon>
        <taxon>Embryophyta</taxon>
        <taxon>Tracheophyta</taxon>
        <taxon>Spermatophyta</taxon>
        <taxon>Magnoliopsida</taxon>
        <taxon>eudicotyledons</taxon>
        <taxon>Gunneridae</taxon>
        <taxon>Pentapetalae</taxon>
        <taxon>asterids</taxon>
        <taxon>lamiids</taxon>
        <taxon>Solanales</taxon>
        <taxon>Solanaceae</taxon>
        <taxon>Solanoideae</taxon>
        <taxon>Datureae</taxon>
        <taxon>Datura</taxon>
    </lineage>
</organism>
<comment type="caution">
    <text evidence="2">The sequence shown here is derived from an EMBL/GenBank/DDBJ whole genome shotgun (WGS) entry which is preliminary data.</text>
</comment>
<feature type="compositionally biased region" description="Polar residues" evidence="1">
    <location>
        <begin position="18"/>
        <end position="30"/>
    </location>
</feature>
<evidence type="ECO:0000256" key="1">
    <source>
        <dbReference type="SAM" id="MobiDB-lite"/>
    </source>
</evidence>
<dbReference type="Proteomes" id="UP000823775">
    <property type="component" value="Unassembled WGS sequence"/>
</dbReference>
<protein>
    <submittedName>
        <fullName evidence="2">Uncharacterized protein</fullName>
    </submittedName>
</protein>
<evidence type="ECO:0000313" key="3">
    <source>
        <dbReference type="Proteomes" id="UP000823775"/>
    </source>
</evidence>
<evidence type="ECO:0000313" key="2">
    <source>
        <dbReference type="EMBL" id="MCD7473575.1"/>
    </source>
</evidence>